<keyword evidence="5" id="KW-0157">Chromophore</keyword>
<dbReference type="InterPro" id="IPR005101">
    <property type="entry name" value="Cryptochr/Photolyase_FAD-bd"/>
</dbReference>
<evidence type="ECO:0000313" key="10">
    <source>
        <dbReference type="EMBL" id="GJN93976.1"/>
    </source>
</evidence>
<keyword evidence="3 6" id="KW-0285">Flavoprotein</keyword>
<dbReference type="GO" id="GO:0006139">
    <property type="term" value="P:nucleobase-containing compound metabolic process"/>
    <property type="evidence" value="ECO:0007669"/>
    <property type="project" value="UniProtKB-ARBA"/>
</dbReference>
<evidence type="ECO:0000256" key="8">
    <source>
        <dbReference type="SAM" id="MobiDB-lite"/>
    </source>
</evidence>
<dbReference type="InterPro" id="IPR018394">
    <property type="entry name" value="DNA_photolyase_1_CS_C"/>
</dbReference>
<dbReference type="PANTHER" id="PTHR11455">
    <property type="entry name" value="CRYPTOCHROME"/>
    <property type="match status" value="1"/>
</dbReference>
<dbReference type="GO" id="GO:0003904">
    <property type="term" value="F:deoxyribodipyrimidine photo-lyase activity"/>
    <property type="evidence" value="ECO:0007669"/>
    <property type="project" value="TreeGrafter"/>
</dbReference>
<accession>A0AAV5GN16</accession>
<feature type="site" description="Electron transfer via tryptophanyl radical" evidence="7">
    <location>
        <position position="557"/>
    </location>
</feature>
<feature type="binding site" evidence="6">
    <location>
        <begin position="402"/>
        <end position="406"/>
    </location>
    <ligand>
        <name>FAD</name>
        <dbReference type="ChEBI" id="CHEBI:57692"/>
    </ligand>
</feature>
<evidence type="ECO:0000256" key="7">
    <source>
        <dbReference type="PIRSR" id="PIRSR602081-2"/>
    </source>
</evidence>
<feature type="domain" description="Photolyase/cryptochrome alpha/beta" evidence="9">
    <location>
        <begin position="110"/>
        <end position="248"/>
    </location>
</feature>
<comment type="cofactor">
    <cofactor evidence="1">
        <name>(6R)-5,10-methylene-5,6,7,8-tetrahydrofolate</name>
        <dbReference type="ChEBI" id="CHEBI:15636"/>
    </cofactor>
</comment>
<evidence type="ECO:0000256" key="5">
    <source>
        <dbReference type="ARBA" id="ARBA00022991"/>
    </source>
</evidence>
<evidence type="ECO:0000256" key="3">
    <source>
        <dbReference type="ARBA" id="ARBA00022630"/>
    </source>
</evidence>
<feature type="binding site" evidence="6">
    <location>
        <begin position="547"/>
        <end position="549"/>
    </location>
    <ligand>
        <name>FAD</name>
        <dbReference type="ChEBI" id="CHEBI:57692"/>
    </ligand>
</feature>
<dbReference type="PROSITE" id="PS51645">
    <property type="entry name" value="PHR_CRY_ALPHA_BETA"/>
    <property type="match status" value="1"/>
</dbReference>
<dbReference type="InterPro" id="IPR014729">
    <property type="entry name" value="Rossmann-like_a/b/a_fold"/>
</dbReference>
<dbReference type="SUPFAM" id="SSF48173">
    <property type="entry name" value="Cryptochrome/photolyase FAD-binding domain"/>
    <property type="match status" value="1"/>
</dbReference>
<evidence type="ECO:0000256" key="2">
    <source>
        <dbReference type="ARBA" id="ARBA00005862"/>
    </source>
</evidence>
<gene>
    <name evidence="10" type="ORF">Rhopal_007039-T1</name>
</gene>
<comment type="similarity">
    <text evidence="2">Belongs to the DNA photolyase class-1 family.</text>
</comment>
<feature type="region of interest" description="Disordered" evidence="8">
    <location>
        <begin position="1"/>
        <end position="62"/>
    </location>
</feature>
<feature type="site" description="Electron transfer via tryptophanyl radical" evidence="7">
    <location>
        <position position="479"/>
    </location>
</feature>
<dbReference type="GO" id="GO:0005737">
    <property type="term" value="C:cytoplasm"/>
    <property type="evidence" value="ECO:0007669"/>
    <property type="project" value="TreeGrafter"/>
</dbReference>
<dbReference type="Gene3D" id="1.25.40.80">
    <property type="match status" value="1"/>
</dbReference>
<dbReference type="PANTHER" id="PTHR11455:SF18">
    <property type="entry name" value="SI:CH1073-390K14.1"/>
    <property type="match status" value="1"/>
</dbReference>
<dbReference type="GO" id="GO:0032922">
    <property type="term" value="P:circadian regulation of gene expression"/>
    <property type="evidence" value="ECO:0007669"/>
    <property type="project" value="TreeGrafter"/>
</dbReference>
<dbReference type="GO" id="GO:0071949">
    <property type="term" value="F:FAD binding"/>
    <property type="evidence" value="ECO:0007669"/>
    <property type="project" value="TreeGrafter"/>
</dbReference>
<dbReference type="InterPro" id="IPR006050">
    <property type="entry name" value="DNA_photolyase_N"/>
</dbReference>
<evidence type="ECO:0000259" key="9">
    <source>
        <dbReference type="PROSITE" id="PS51645"/>
    </source>
</evidence>
<evidence type="ECO:0000256" key="4">
    <source>
        <dbReference type="ARBA" id="ARBA00022827"/>
    </source>
</evidence>
<sequence length="653" mass="74370">MTAAKRTRSSTSADTAASTSQPSAAPASKRSRLSPSKEEKPRIKSDPDEEDDEGHDPRFDSPPAILARAAREETFPAEMDQTPLAKLYDAMHAFAKTEDKSEVKLNKDGFVVYWSRNKDLRLDDNTALSYASAIAQDLKLPLLYLHIFSIGDYKSHDRSPRRIDFQLRQLAYLRKRLHDLDIPLLTITQESRRKDVPRVLCEKLEEWGAVGLYANIEYEVDELRRDTEILERAREARETGEGWRGKVEFFKDFCIISPGELTTKQGKPYSVYSPYQRAWSEKINSHLVDYVVQHNGPVIANDPSTRKHPVLGPMFDHEIPTAIAGFELEGGEEEAKVMRHLWPVGDGITEGIMDRFMKTKLRPAKFFDPPLEGDAEEVADPKKDSKIGQYREGRNRVDWDGTSHISAYLAAGFISPRDCIRRAYEISGGRELPGGRDTGIGMWCQEVAWRDFYNHVLATWPRVSMAKPFNLKYDETIEWATDDDDKKFQAWVDGKTGFPIVDAAMRALKREGYMHNRCRMIVASFLTKDLLIDWRKGEKYFMQQLLDGDLASNNGGWQWCASTGTDPQPYFCRIIVQRIFNPASQSEKVDPSGEYIRHWLPELKSIKSKAIHEPSKTMSKKQLEDLGYCMPIVDHSKARTKAIEAYKTAAASA</sequence>
<dbReference type="EMBL" id="BQKY01000015">
    <property type="protein sequence ID" value="GJN93976.1"/>
    <property type="molecule type" value="Genomic_DNA"/>
</dbReference>
<reference evidence="10 11" key="1">
    <citation type="submission" date="2021-12" db="EMBL/GenBank/DDBJ databases">
        <title>High titer production of polyol ester of fatty acids by Rhodotorula paludigena BS15 towards product separation-free biomass refinery.</title>
        <authorList>
            <person name="Mano J."/>
            <person name="Ono H."/>
            <person name="Tanaka T."/>
            <person name="Naito K."/>
            <person name="Sushida H."/>
            <person name="Ike M."/>
            <person name="Tokuyasu K."/>
            <person name="Kitaoka M."/>
        </authorList>
    </citation>
    <scope>NUCLEOTIDE SEQUENCE [LARGE SCALE GENOMIC DNA]</scope>
    <source>
        <strain evidence="10 11">BS15</strain>
    </source>
</reference>
<dbReference type="Pfam" id="PF00875">
    <property type="entry name" value="DNA_photolyase"/>
    <property type="match status" value="1"/>
</dbReference>
<proteinExistence type="inferred from homology"/>
<evidence type="ECO:0000313" key="11">
    <source>
        <dbReference type="Proteomes" id="UP001342314"/>
    </source>
</evidence>
<name>A0AAV5GN16_9BASI</name>
<dbReference type="Gene3D" id="1.10.579.10">
    <property type="entry name" value="DNA Cyclobutane Dipyrimidine Photolyase, subunit A, domain 3"/>
    <property type="match status" value="1"/>
</dbReference>
<keyword evidence="4 6" id="KW-0274">FAD</keyword>
<feature type="compositionally biased region" description="Basic and acidic residues" evidence="8">
    <location>
        <begin position="35"/>
        <end position="46"/>
    </location>
</feature>
<dbReference type="FunFam" id="1.10.579.10:FF:000003">
    <property type="entry name" value="Deoxyribodipyrimidine photo-lyase"/>
    <property type="match status" value="1"/>
</dbReference>
<comment type="caution">
    <text evidence="10">The sequence shown here is derived from an EMBL/GenBank/DDBJ whole genome shotgun (WGS) entry which is preliminary data.</text>
</comment>
<dbReference type="SUPFAM" id="SSF52425">
    <property type="entry name" value="Cryptochrome/photolyase, N-terminal domain"/>
    <property type="match status" value="1"/>
</dbReference>
<protein>
    <recommendedName>
        <fullName evidence="9">Photolyase/cryptochrome alpha/beta domain-containing protein</fullName>
    </recommendedName>
</protein>
<dbReference type="GO" id="GO:0043153">
    <property type="term" value="P:entrainment of circadian clock by photoperiod"/>
    <property type="evidence" value="ECO:0007669"/>
    <property type="project" value="TreeGrafter"/>
</dbReference>
<evidence type="ECO:0000256" key="6">
    <source>
        <dbReference type="PIRSR" id="PIRSR602081-1"/>
    </source>
</evidence>
<dbReference type="InterPro" id="IPR036134">
    <property type="entry name" value="Crypto/Photolyase_FAD-like_sf"/>
</dbReference>
<feature type="compositionally biased region" description="Low complexity" evidence="8">
    <location>
        <begin position="9"/>
        <end position="28"/>
    </location>
</feature>
<evidence type="ECO:0000256" key="1">
    <source>
        <dbReference type="ARBA" id="ARBA00001932"/>
    </source>
</evidence>
<dbReference type="InterPro" id="IPR002081">
    <property type="entry name" value="Cryptochrome/DNA_photolyase_1"/>
</dbReference>
<dbReference type="GO" id="GO:0003677">
    <property type="term" value="F:DNA binding"/>
    <property type="evidence" value="ECO:0007669"/>
    <property type="project" value="TreeGrafter"/>
</dbReference>
<keyword evidence="11" id="KW-1185">Reference proteome</keyword>
<dbReference type="GO" id="GO:0005634">
    <property type="term" value="C:nucleus"/>
    <property type="evidence" value="ECO:0007669"/>
    <property type="project" value="TreeGrafter"/>
</dbReference>
<dbReference type="GO" id="GO:0006950">
    <property type="term" value="P:response to stress"/>
    <property type="evidence" value="ECO:0007669"/>
    <property type="project" value="UniProtKB-ARBA"/>
</dbReference>
<feature type="binding site" evidence="6">
    <location>
        <position position="443"/>
    </location>
    <ligand>
        <name>FAD</name>
        <dbReference type="ChEBI" id="CHEBI:57692"/>
    </ligand>
</feature>
<dbReference type="PROSITE" id="PS00394">
    <property type="entry name" value="DNA_PHOTOLYASES_1_1"/>
    <property type="match status" value="1"/>
</dbReference>
<feature type="binding site" evidence="6">
    <location>
        <begin position="446"/>
        <end position="453"/>
    </location>
    <ligand>
        <name>FAD</name>
        <dbReference type="ChEBI" id="CHEBI:57692"/>
    </ligand>
</feature>
<organism evidence="10 11">
    <name type="scientific">Rhodotorula paludigena</name>
    <dbReference type="NCBI Taxonomy" id="86838"/>
    <lineage>
        <taxon>Eukaryota</taxon>
        <taxon>Fungi</taxon>
        <taxon>Dikarya</taxon>
        <taxon>Basidiomycota</taxon>
        <taxon>Pucciniomycotina</taxon>
        <taxon>Microbotryomycetes</taxon>
        <taxon>Sporidiobolales</taxon>
        <taxon>Sporidiobolaceae</taxon>
        <taxon>Rhodotorula</taxon>
    </lineage>
</organism>
<comment type="cofactor">
    <cofactor evidence="6">
        <name>FAD</name>
        <dbReference type="ChEBI" id="CHEBI:57692"/>
    </cofactor>
    <text evidence="6">Binds 1 FAD per subunit.</text>
</comment>
<feature type="site" description="Electron transfer via tryptophanyl radical" evidence="7">
    <location>
        <position position="534"/>
    </location>
</feature>
<dbReference type="Pfam" id="PF03441">
    <property type="entry name" value="FAD_binding_7"/>
    <property type="match status" value="1"/>
</dbReference>
<dbReference type="AlphaFoldDB" id="A0AAV5GN16"/>
<dbReference type="InterPro" id="IPR036155">
    <property type="entry name" value="Crypto/Photolyase_N_sf"/>
</dbReference>
<dbReference type="Proteomes" id="UP001342314">
    <property type="component" value="Unassembled WGS sequence"/>
</dbReference>
<feature type="binding site" evidence="6">
    <location>
        <position position="390"/>
    </location>
    <ligand>
        <name>FAD</name>
        <dbReference type="ChEBI" id="CHEBI:57692"/>
    </ligand>
</feature>
<dbReference type="Gene3D" id="3.40.50.620">
    <property type="entry name" value="HUPs"/>
    <property type="match status" value="1"/>
</dbReference>
<dbReference type="PROSITE" id="PS00691">
    <property type="entry name" value="DNA_PHOTOLYASES_1_2"/>
    <property type="match status" value="1"/>
</dbReference>